<feature type="coiled-coil region" evidence="1">
    <location>
        <begin position="69"/>
        <end position="96"/>
    </location>
</feature>
<dbReference type="EMBL" id="DACSUM010000023">
    <property type="protein sequence ID" value="HAT3582609.1"/>
    <property type="molecule type" value="Genomic_DNA"/>
</dbReference>
<dbReference type="RefSeq" id="WP_047371545.1">
    <property type="nucleotide sequence ID" value="NZ_CABMNU010000005.1"/>
</dbReference>
<keyword evidence="1" id="KW-0175">Coiled coil</keyword>
<dbReference type="InterPro" id="IPR038338">
    <property type="entry name" value="PriC_sf"/>
</dbReference>
<name>A0A9P3WG34_KLUIN</name>
<evidence type="ECO:0000313" key="2">
    <source>
        <dbReference type="EMBL" id="HAT3582609.1"/>
    </source>
</evidence>
<evidence type="ECO:0000313" key="3">
    <source>
        <dbReference type="Proteomes" id="UP000867740"/>
    </source>
</evidence>
<reference evidence="2" key="1">
    <citation type="journal article" date="2018" name="Genome Biol.">
        <title>SKESA: strategic k-mer extension for scrupulous assemblies.</title>
        <authorList>
            <person name="Souvorov A."/>
            <person name="Agarwala R."/>
            <person name="Lipman D.J."/>
        </authorList>
    </citation>
    <scope>NUCLEOTIDE SEQUENCE</scope>
    <source>
        <strain evidence="2">CAVp300</strain>
    </source>
</reference>
<dbReference type="Gene3D" id="1.20.1270.340">
    <property type="match status" value="1"/>
</dbReference>
<dbReference type="AlphaFoldDB" id="A0A9P3WG34"/>
<proteinExistence type="predicted"/>
<accession>A0A9P3WG34</accession>
<gene>
    <name evidence="2" type="primary">priC</name>
    <name evidence="2" type="ORF">I8531_002930</name>
</gene>
<comment type="caution">
    <text evidence="2">The sequence shown here is derived from an EMBL/GenBank/DDBJ whole genome shotgun (WGS) entry which is preliminary data.</text>
</comment>
<dbReference type="NCBIfam" id="NF007500">
    <property type="entry name" value="PRK10093.1"/>
    <property type="match status" value="1"/>
</dbReference>
<evidence type="ECO:0000256" key="1">
    <source>
        <dbReference type="SAM" id="Coils"/>
    </source>
</evidence>
<protein>
    <submittedName>
        <fullName evidence="2">Primosomal replication protein N</fullName>
    </submittedName>
</protein>
<organism evidence="2 3">
    <name type="scientific">Kluyvera intermedia</name>
    <name type="common">Enterobacter intermedius</name>
    <dbReference type="NCBI Taxonomy" id="61648"/>
    <lineage>
        <taxon>Bacteria</taxon>
        <taxon>Pseudomonadati</taxon>
        <taxon>Pseudomonadota</taxon>
        <taxon>Gammaproteobacteria</taxon>
        <taxon>Enterobacterales</taxon>
        <taxon>Enterobacteriaceae</taxon>
        <taxon>Kluyvera</taxon>
    </lineage>
</organism>
<sequence>MRSALLLQALEQKLDELARHIAPQVKHATVSPRFDRHLFHTRRTTLDACLQEAQRSLSALRHAVDARQIEQVAWLAEHLEAQIAALSREAASWSLREWDSPAPGIQKWQRKRLQHQQFEQRLMAMKREREVRLANVDTFVEQQQLHKEITALEGRLGRCREALENIERVLARLTR</sequence>
<reference evidence="2" key="2">
    <citation type="submission" date="2020-10" db="EMBL/GenBank/DDBJ databases">
        <authorList>
            <consortium name="NCBI Pathogen Detection Project"/>
        </authorList>
    </citation>
    <scope>NUCLEOTIDE SEQUENCE</scope>
    <source>
        <strain evidence="2">CAVp300</strain>
    </source>
</reference>
<dbReference type="InterPro" id="IPR010890">
    <property type="entry name" value="PriC"/>
</dbReference>
<dbReference type="Proteomes" id="UP000867740">
    <property type="component" value="Unassembled WGS sequence"/>
</dbReference>
<dbReference type="Pfam" id="PF07445">
    <property type="entry name" value="PriC"/>
    <property type="match status" value="1"/>
</dbReference>